<accession>A0ACB9WVW8</accession>
<reference evidence="1" key="1">
    <citation type="submission" date="2022-05" db="EMBL/GenBank/DDBJ databases">
        <title>Chromosome-level genome of Chaenocephalus aceratus.</title>
        <authorList>
            <person name="Park H."/>
        </authorList>
    </citation>
    <scope>NUCLEOTIDE SEQUENCE</scope>
    <source>
        <strain evidence="1">KU_202001</strain>
    </source>
</reference>
<evidence type="ECO:0000313" key="2">
    <source>
        <dbReference type="Proteomes" id="UP001057452"/>
    </source>
</evidence>
<name>A0ACB9WVW8_CHAAC</name>
<evidence type="ECO:0000313" key="1">
    <source>
        <dbReference type="EMBL" id="KAI4817872.1"/>
    </source>
</evidence>
<gene>
    <name evidence="1" type="ORF">KUCAC02_011245</name>
</gene>
<proteinExistence type="predicted"/>
<sequence length="220" mass="24928">MSSYFKGRGVFAAKVFTKGEFVLEYRGKLYNQDDVNTKNYSDTEATFLFDLKWDGKCLCLDASVEDKSLGRLVNDDHKMPNCKMRTIVLDGMPHLCLFALSDIAPEEEISYNYGDSDWPWRKQFQVTNEQYYPEAVEEESFPLELTSLKELSSLKTSTTDRSSTECAAKWFNHNSVAFGNSGFIKRANFTCGLFISSDVLPAVGDFLAIRSFGVSSKKRN</sequence>
<comment type="caution">
    <text evidence="1">The sequence shown here is derived from an EMBL/GenBank/DDBJ whole genome shotgun (WGS) entry which is preliminary data.</text>
</comment>
<protein>
    <submittedName>
        <fullName evidence="1">Uncharacterized protein</fullName>
    </submittedName>
</protein>
<dbReference type="Proteomes" id="UP001057452">
    <property type="component" value="Chromosome 11"/>
</dbReference>
<dbReference type="EMBL" id="CM043795">
    <property type="protein sequence ID" value="KAI4817872.1"/>
    <property type="molecule type" value="Genomic_DNA"/>
</dbReference>
<keyword evidence="2" id="KW-1185">Reference proteome</keyword>
<organism evidence="1 2">
    <name type="scientific">Chaenocephalus aceratus</name>
    <name type="common">Blackfin icefish</name>
    <name type="synonym">Chaenichthys aceratus</name>
    <dbReference type="NCBI Taxonomy" id="36190"/>
    <lineage>
        <taxon>Eukaryota</taxon>
        <taxon>Metazoa</taxon>
        <taxon>Chordata</taxon>
        <taxon>Craniata</taxon>
        <taxon>Vertebrata</taxon>
        <taxon>Euteleostomi</taxon>
        <taxon>Actinopterygii</taxon>
        <taxon>Neopterygii</taxon>
        <taxon>Teleostei</taxon>
        <taxon>Neoteleostei</taxon>
        <taxon>Acanthomorphata</taxon>
        <taxon>Eupercaria</taxon>
        <taxon>Perciformes</taxon>
        <taxon>Notothenioidei</taxon>
        <taxon>Channichthyidae</taxon>
        <taxon>Chaenocephalus</taxon>
    </lineage>
</organism>